<dbReference type="EMBL" id="LVJZ01000003">
    <property type="protein sequence ID" value="ODB98140.1"/>
    <property type="molecule type" value="Genomic_DNA"/>
</dbReference>
<accession>A0A1E2UTS9</accession>
<organism evidence="2 3">
    <name type="scientific">Candidatus Thiodiazotropha endoloripes</name>
    <dbReference type="NCBI Taxonomy" id="1818881"/>
    <lineage>
        <taxon>Bacteria</taxon>
        <taxon>Pseudomonadati</taxon>
        <taxon>Pseudomonadota</taxon>
        <taxon>Gammaproteobacteria</taxon>
        <taxon>Chromatiales</taxon>
        <taxon>Sedimenticolaceae</taxon>
        <taxon>Candidatus Thiodiazotropha</taxon>
    </lineage>
</organism>
<evidence type="ECO:0000313" key="2">
    <source>
        <dbReference type="EMBL" id="ODB98140.1"/>
    </source>
</evidence>
<feature type="transmembrane region" description="Helical" evidence="1">
    <location>
        <begin position="43"/>
        <end position="60"/>
    </location>
</feature>
<dbReference type="AlphaFoldDB" id="A0A1E2UTS9"/>
<gene>
    <name evidence="2" type="ORF">A3196_16060</name>
</gene>
<proteinExistence type="predicted"/>
<name>A0A1E2UTS9_9GAMM</name>
<keyword evidence="1" id="KW-1133">Transmembrane helix</keyword>
<keyword evidence="1" id="KW-0472">Membrane</keyword>
<dbReference type="Proteomes" id="UP000094849">
    <property type="component" value="Unassembled WGS sequence"/>
</dbReference>
<comment type="caution">
    <text evidence="2">The sequence shown here is derived from an EMBL/GenBank/DDBJ whole genome shotgun (WGS) entry which is preliminary data.</text>
</comment>
<feature type="transmembrane region" description="Helical" evidence="1">
    <location>
        <begin position="72"/>
        <end position="93"/>
    </location>
</feature>
<dbReference type="RefSeq" id="WP_069024754.1">
    <property type="nucleotide sequence ID" value="NZ_LVJZ01000003.1"/>
</dbReference>
<sequence length="165" mass="18358">MKALYVNAIWFVILIVGLIGAAVQRHTSLDWSEMSDVRMNYDLLYGSLAIYLAISVYGLLAKRNWGYSLSVAANATLTVMPLAIFVASMFLVYPDVGFIELLKISMGNLAVGFISLCFWVWLVLSKEKLSSFGELHIKKNNETGGLVNVTVKCKTNHEMESLGRQ</sequence>
<dbReference type="STRING" id="1818881.A3196_16060"/>
<evidence type="ECO:0000313" key="3">
    <source>
        <dbReference type="Proteomes" id="UP000094849"/>
    </source>
</evidence>
<keyword evidence="1" id="KW-0812">Transmembrane</keyword>
<feature type="transmembrane region" description="Helical" evidence="1">
    <location>
        <begin position="105"/>
        <end position="124"/>
    </location>
</feature>
<feature type="transmembrane region" description="Helical" evidence="1">
    <location>
        <begin position="5"/>
        <end position="23"/>
    </location>
</feature>
<evidence type="ECO:0000256" key="1">
    <source>
        <dbReference type="SAM" id="Phobius"/>
    </source>
</evidence>
<keyword evidence="3" id="KW-1185">Reference proteome</keyword>
<protein>
    <submittedName>
        <fullName evidence="2">Uncharacterized protein</fullName>
    </submittedName>
</protein>
<reference evidence="2 3" key="1">
    <citation type="submission" date="2016-03" db="EMBL/GenBank/DDBJ databases">
        <title>Chemosynthetic sulphur-oxidizing symbionts of marine invertebrate animals are capable of nitrogen fixation.</title>
        <authorList>
            <person name="Petersen J.M."/>
            <person name="Kemper A."/>
            <person name="Gruber-Vodicka H."/>
            <person name="Cardini U."/>
            <person name="Geest Mvander."/>
            <person name="Kleiner M."/>
            <person name="Bulgheresi S."/>
            <person name="Fussmann M."/>
            <person name="Herbold C."/>
            <person name="Seah B.K.B."/>
            <person name="Antony C.Paul."/>
            <person name="Liu D."/>
            <person name="Belitz A."/>
            <person name="Weber M."/>
        </authorList>
    </citation>
    <scope>NUCLEOTIDE SEQUENCE [LARGE SCALE GENOMIC DNA]</scope>
    <source>
        <strain evidence="2">G_D</strain>
    </source>
</reference>